<gene>
    <name evidence="6" type="ORF">HDG69_002117</name>
</gene>
<keyword evidence="3" id="KW-0732">Signal</keyword>
<feature type="domain" description="N-acetylmuramoyl-L-alanine amidase" evidence="4">
    <location>
        <begin position="250"/>
        <end position="398"/>
    </location>
</feature>
<dbReference type="RefSeq" id="WP_171783737.1">
    <property type="nucleotide sequence ID" value="NZ_BAAAML010000009.1"/>
</dbReference>
<sequence length="706" mass="74323">MTRTTLARGRTAFASGVVGLLTFALVVPPGAQADPLVAEGSTDEQVAEDTADDLSTGDARPVAPQAEEATFAPEPDGPAPSASAEGTVGASEPDEVAPLLAPGAVAPLVATADASGFAVVGVTWSGDVAEDALVIEVRTTDDPSAPDAGDTGWGAWEEVDAEPSPDGTLDGTEPVVVGDVARVQARITSPEPVRDLKLTVVDPGTSAADDDVPVPPAETSPAGASVAAAAVTSRPTISSRAAWGADERIMTWTPRQGSIRGATIHHTAGTNSYSQAQVPGIIRGIYAYHAQTRGWGDIGYNFVVDKYGRVWEGRAGGVNRQTIGGHAVGYNTNATGISVLGNYETATVSNAAVSAVVRLVAWKLSLHGVPATGSTTINGRSVQRIFGHRDVSATACPGRTLYAKMGEIRRRAAAAQEKAAAQQIQGNIPDGSFVVNPNGNLAMVEKGRKHVAHCSVVQDFGGKCSGARKVTSAQWKAFVPGGRLQRTVKTTDGRLYRVVNGKKREAFDMASLERAKKKTKVVTLHANAIKKLSHGNPIVRPGVVVVNRDNGNHRLVVAGRKHGFLGSAMRDRTPLQKLDRERLDGASVARMPNVRTTTGIVKRSNGRQFLLTTRGLVRVDGTGRLRASSTGQNWGKVTMANVPRISGRPSVVAVRQRNKDQVYILRDGVLRPVTNARARQVNGGTMPRVHVVLARTMKELPQGSRL</sequence>
<reference evidence="6 7" key="1">
    <citation type="submission" date="2020-05" db="EMBL/GenBank/DDBJ databases">
        <title>Genomic Encyclopedia of Type Strains, Phase III (KMG-III): the genomes of soil and plant-associated and newly described type strains.</title>
        <authorList>
            <person name="Whitman W."/>
        </authorList>
    </citation>
    <scope>NUCLEOTIDE SEQUENCE [LARGE SCALE GENOMIC DNA]</scope>
    <source>
        <strain evidence="6 7">KCTC 19046</strain>
    </source>
</reference>
<evidence type="ECO:0000313" key="7">
    <source>
        <dbReference type="Proteomes" id="UP000757540"/>
    </source>
</evidence>
<feature type="region of interest" description="Disordered" evidence="2">
    <location>
        <begin position="35"/>
        <end position="94"/>
    </location>
</feature>
<feature type="domain" description="Peptidoglycan recognition protein family" evidence="5">
    <location>
        <begin position="235"/>
        <end position="392"/>
    </location>
</feature>
<dbReference type="CDD" id="cd06583">
    <property type="entry name" value="PGRP"/>
    <property type="match status" value="1"/>
</dbReference>
<name>A0ABX2A3U1_9MICO</name>
<dbReference type="SUPFAM" id="SSF55846">
    <property type="entry name" value="N-acetylmuramoyl-L-alanine amidase-like"/>
    <property type="match status" value="1"/>
</dbReference>
<feature type="signal peptide" evidence="3">
    <location>
        <begin position="1"/>
        <end position="33"/>
    </location>
</feature>
<evidence type="ECO:0000256" key="1">
    <source>
        <dbReference type="ARBA" id="ARBA00007553"/>
    </source>
</evidence>
<dbReference type="SMART" id="SM00644">
    <property type="entry name" value="Ami_2"/>
    <property type="match status" value="1"/>
</dbReference>
<dbReference type="Pfam" id="PF01510">
    <property type="entry name" value="Amidase_2"/>
    <property type="match status" value="1"/>
</dbReference>
<dbReference type="PROSITE" id="PS50890">
    <property type="entry name" value="PUA"/>
    <property type="match status" value="1"/>
</dbReference>
<feature type="compositionally biased region" description="Acidic residues" evidence="2">
    <location>
        <begin position="41"/>
        <end position="52"/>
    </location>
</feature>
<feature type="chain" id="PRO_5045618324" description="N-acetylmuramoyl-L-alanine amidase" evidence="3">
    <location>
        <begin position="34"/>
        <end position="706"/>
    </location>
</feature>
<dbReference type="InterPro" id="IPR036505">
    <property type="entry name" value="Amidase/PGRP_sf"/>
</dbReference>
<protein>
    <recommendedName>
        <fullName evidence="8">N-acetylmuramoyl-L-alanine amidase</fullName>
    </recommendedName>
</protein>
<comment type="similarity">
    <text evidence="1">Belongs to the N-acetylmuramoyl-L-alanine amidase 2 family.</text>
</comment>
<evidence type="ECO:0008006" key="8">
    <source>
        <dbReference type="Google" id="ProtNLM"/>
    </source>
</evidence>
<evidence type="ECO:0000256" key="2">
    <source>
        <dbReference type="SAM" id="MobiDB-lite"/>
    </source>
</evidence>
<dbReference type="InterPro" id="IPR006619">
    <property type="entry name" value="PGRP_domain_met/bac"/>
</dbReference>
<dbReference type="Proteomes" id="UP000757540">
    <property type="component" value="Unassembled WGS sequence"/>
</dbReference>
<dbReference type="EMBL" id="JABEZU010000002">
    <property type="protein sequence ID" value="NOV97542.1"/>
    <property type="molecule type" value="Genomic_DNA"/>
</dbReference>
<dbReference type="PANTHER" id="PTHR11022:SF41">
    <property type="entry name" value="PEPTIDOGLYCAN-RECOGNITION PROTEIN LC-RELATED"/>
    <property type="match status" value="1"/>
</dbReference>
<organism evidence="6 7">
    <name type="scientific">Isoptericola halotolerans</name>
    <dbReference type="NCBI Taxonomy" id="300560"/>
    <lineage>
        <taxon>Bacteria</taxon>
        <taxon>Bacillati</taxon>
        <taxon>Actinomycetota</taxon>
        <taxon>Actinomycetes</taxon>
        <taxon>Micrococcales</taxon>
        <taxon>Promicromonosporaceae</taxon>
        <taxon>Isoptericola</taxon>
    </lineage>
</organism>
<keyword evidence="7" id="KW-1185">Reference proteome</keyword>
<evidence type="ECO:0000259" key="4">
    <source>
        <dbReference type="SMART" id="SM00644"/>
    </source>
</evidence>
<dbReference type="InterPro" id="IPR002502">
    <property type="entry name" value="Amidase_domain"/>
</dbReference>
<dbReference type="SMART" id="SM00701">
    <property type="entry name" value="PGRP"/>
    <property type="match status" value="1"/>
</dbReference>
<accession>A0ABX2A3U1</accession>
<dbReference type="PANTHER" id="PTHR11022">
    <property type="entry name" value="PEPTIDOGLYCAN RECOGNITION PROTEIN"/>
    <property type="match status" value="1"/>
</dbReference>
<evidence type="ECO:0000256" key="3">
    <source>
        <dbReference type="SAM" id="SignalP"/>
    </source>
</evidence>
<evidence type="ECO:0000259" key="5">
    <source>
        <dbReference type="SMART" id="SM00701"/>
    </source>
</evidence>
<dbReference type="Gene3D" id="3.40.80.10">
    <property type="entry name" value="Peptidoglycan recognition protein-like"/>
    <property type="match status" value="1"/>
</dbReference>
<proteinExistence type="inferred from homology"/>
<dbReference type="InterPro" id="IPR015510">
    <property type="entry name" value="PGRP"/>
</dbReference>
<evidence type="ECO:0000313" key="6">
    <source>
        <dbReference type="EMBL" id="NOV97542.1"/>
    </source>
</evidence>
<comment type="caution">
    <text evidence="6">The sequence shown here is derived from an EMBL/GenBank/DDBJ whole genome shotgun (WGS) entry which is preliminary data.</text>
</comment>